<reference evidence="1" key="2">
    <citation type="submission" date="2018-05" db="EMBL/GenBank/DDBJ databases">
        <title>OpunRS2 (Oryza punctata Reference Sequence Version 2).</title>
        <authorList>
            <person name="Zhang J."/>
            <person name="Kudrna D."/>
            <person name="Lee S."/>
            <person name="Talag J."/>
            <person name="Welchert J."/>
            <person name="Wing R.A."/>
        </authorList>
    </citation>
    <scope>NUCLEOTIDE SEQUENCE [LARGE SCALE GENOMIC DNA]</scope>
</reference>
<dbReference type="HOGENOM" id="CLU_2112877_0_0_1"/>
<evidence type="ECO:0000313" key="2">
    <source>
        <dbReference type="Proteomes" id="UP000026962"/>
    </source>
</evidence>
<dbReference type="Proteomes" id="UP000026962">
    <property type="component" value="Chromosome 2"/>
</dbReference>
<evidence type="ECO:0000313" key="1">
    <source>
        <dbReference type="EnsemblPlants" id="OPUNC02G11050.1"/>
    </source>
</evidence>
<dbReference type="AlphaFoldDB" id="A0A0E0JYI4"/>
<accession>A0A0E0JYI4</accession>
<proteinExistence type="predicted"/>
<sequence length="115" mass="12436">MVHGTFSPRQGAFKIGFIDPCKVNQITLRDFEKETEDNIGHFLKAFARGNSTSAKAPSEQNSSARVIVHILAHIHESASALGCRSGSLYDVMPSPSSAVDRDLGGSWDGNRYTIG</sequence>
<dbReference type="EnsemblPlants" id="OPUNC02G11050.1">
    <property type="protein sequence ID" value="OPUNC02G11050.1"/>
    <property type="gene ID" value="OPUNC02G11050"/>
</dbReference>
<dbReference type="Gramene" id="OPUNC02G11050.1">
    <property type="protein sequence ID" value="OPUNC02G11050.1"/>
    <property type="gene ID" value="OPUNC02G11050"/>
</dbReference>
<protein>
    <submittedName>
        <fullName evidence="1">Uncharacterized protein</fullName>
    </submittedName>
</protein>
<keyword evidence="2" id="KW-1185">Reference proteome</keyword>
<organism evidence="1">
    <name type="scientific">Oryza punctata</name>
    <name type="common">Red rice</name>
    <dbReference type="NCBI Taxonomy" id="4537"/>
    <lineage>
        <taxon>Eukaryota</taxon>
        <taxon>Viridiplantae</taxon>
        <taxon>Streptophyta</taxon>
        <taxon>Embryophyta</taxon>
        <taxon>Tracheophyta</taxon>
        <taxon>Spermatophyta</taxon>
        <taxon>Magnoliopsida</taxon>
        <taxon>Liliopsida</taxon>
        <taxon>Poales</taxon>
        <taxon>Poaceae</taxon>
        <taxon>BOP clade</taxon>
        <taxon>Oryzoideae</taxon>
        <taxon>Oryzeae</taxon>
        <taxon>Oryzinae</taxon>
        <taxon>Oryza</taxon>
    </lineage>
</organism>
<name>A0A0E0JYI4_ORYPU</name>
<reference evidence="1" key="1">
    <citation type="submission" date="2015-04" db="UniProtKB">
        <authorList>
            <consortium name="EnsemblPlants"/>
        </authorList>
    </citation>
    <scope>IDENTIFICATION</scope>
</reference>